<evidence type="ECO:0000259" key="3">
    <source>
        <dbReference type="Pfam" id="PF22818"/>
    </source>
</evidence>
<evidence type="ECO:0000313" key="4">
    <source>
        <dbReference type="EMBL" id="AMO95023.1"/>
    </source>
</evidence>
<dbReference type="InterPro" id="IPR000873">
    <property type="entry name" value="AMP-dep_synth/lig_dom"/>
</dbReference>
<proteinExistence type="predicted"/>
<accession>A0A127PB98</accession>
<evidence type="ECO:0000256" key="1">
    <source>
        <dbReference type="ARBA" id="ARBA00022598"/>
    </source>
</evidence>
<evidence type="ECO:0000259" key="2">
    <source>
        <dbReference type="Pfam" id="PF00501"/>
    </source>
</evidence>
<dbReference type="PATRIC" id="fig|158899.10.peg.2340"/>
<dbReference type="Gene3D" id="3.30.300.30">
    <property type="match status" value="1"/>
</dbReference>
<name>A0A127PB98_9BURK</name>
<dbReference type="InterPro" id="IPR045851">
    <property type="entry name" value="AMP-bd_C_sf"/>
</dbReference>
<dbReference type="SUPFAM" id="SSF54637">
    <property type="entry name" value="Thioesterase/thiol ester dehydrase-isomerase"/>
    <property type="match status" value="1"/>
</dbReference>
<reference evidence="4 5" key="1">
    <citation type="submission" date="2015-11" db="EMBL/GenBank/DDBJ databases">
        <title>Exploring the genomic traits of fungus-feeding bacterial genus Collimonas.</title>
        <authorList>
            <person name="Song C."/>
            <person name="Schmidt R."/>
            <person name="de Jager V."/>
            <person name="Krzyzanowska D."/>
            <person name="Jongedijk E."/>
            <person name="Cankar K."/>
            <person name="Beekwilder J."/>
            <person name="van Veen A."/>
            <person name="de Boer W."/>
            <person name="van Veen J.A."/>
            <person name="Garbeva P."/>
        </authorList>
    </citation>
    <scope>NUCLEOTIDE SEQUENCE [LARGE SCALE GENOMIC DNA]</scope>
    <source>
        <strain evidence="4 5">Ter6</strain>
    </source>
</reference>
<dbReference type="Proteomes" id="UP000072421">
    <property type="component" value="Chromosome"/>
</dbReference>
<dbReference type="Gene3D" id="3.40.50.12780">
    <property type="entry name" value="N-terminal domain of ligase-like"/>
    <property type="match status" value="1"/>
</dbReference>
<sequence>MGGMSDPLNLLALMSQLPGYGQRPFAWRDGKPLGYAYLLAQAAAWQRLLSRQAGSRFALYCSDSAAFACILLGAWQAGKTVYLPGDVLPATCASLGALVDGYLGDFPPQYAPLAMADNEDAEDAEDAIPAFKTLPPDFPGLVIFTSGSTGEPQAVPKIMAQLAAEVASLELLFGARIGDADILATVSHQHIYGLLFKVLWPLAAGRAMHARQLDYLGEFRPQPGKAVALVSSPAHLKRLPATFSPEQVAAVRVIFSSGGALPPEVAAAAGQALGAVPIEVYGSSETGGVAWRQRLAGADDSWQAMPAVVWRVGADDEVLEIRSPHLPDGSWFALADQVQAISQQRFRLKGRVDRIVKVEEKRVSLDALERQLRAMVQVADARVLLVEQAQLEQRQQRQRIAAFVVLSAEGERILAAHGKLALNRLLRDGMAHAVEAVALPRSWRYLKALPVNAQGKTTRANLLALLEPPAEAPRQPGERLLEQDSHRVLLELTVPSDLLYFNGHFEGAPILPGVVQLDWAISYGRRYFALAPQFLGMRGLKFQRAITPGMVVQLELLHDVPKSSLAFRMVSAAGQHASGRITFGAGHAAS</sequence>
<keyword evidence="1" id="KW-0436">Ligase</keyword>
<dbReference type="InterPro" id="IPR029069">
    <property type="entry name" value="HotDog_dom_sf"/>
</dbReference>
<dbReference type="PANTHER" id="PTHR43767:SF8">
    <property type="entry name" value="LONG-CHAIN-FATTY-ACID--COA LIGASE"/>
    <property type="match status" value="1"/>
</dbReference>
<feature type="domain" description="ApeI dehydratase-like" evidence="3">
    <location>
        <begin position="483"/>
        <end position="580"/>
    </location>
</feature>
<feature type="domain" description="AMP-dependent synthetase/ligase" evidence="2">
    <location>
        <begin position="120"/>
        <end position="292"/>
    </location>
</feature>
<dbReference type="SUPFAM" id="SSF56801">
    <property type="entry name" value="Acetyl-CoA synthetase-like"/>
    <property type="match status" value="1"/>
</dbReference>
<organism evidence="4">
    <name type="scientific">Collimonas fungivorans</name>
    <dbReference type="NCBI Taxonomy" id="158899"/>
    <lineage>
        <taxon>Bacteria</taxon>
        <taxon>Pseudomonadati</taxon>
        <taxon>Pseudomonadota</taxon>
        <taxon>Betaproteobacteria</taxon>
        <taxon>Burkholderiales</taxon>
        <taxon>Oxalobacteraceae</taxon>
        <taxon>Collimonas</taxon>
    </lineage>
</organism>
<dbReference type="AlphaFoldDB" id="A0A127PB98"/>
<dbReference type="Pfam" id="PF22818">
    <property type="entry name" value="ApeI-like"/>
    <property type="match status" value="1"/>
</dbReference>
<dbReference type="InterPro" id="IPR042099">
    <property type="entry name" value="ANL_N_sf"/>
</dbReference>
<dbReference type="Pfam" id="PF00501">
    <property type="entry name" value="AMP-binding"/>
    <property type="match status" value="1"/>
</dbReference>
<protein>
    <submittedName>
        <fullName evidence="4">AMP-binding enzyme family protein</fullName>
    </submittedName>
</protein>
<dbReference type="InterPro" id="IPR050237">
    <property type="entry name" value="ATP-dep_AMP-bd_enzyme"/>
</dbReference>
<dbReference type="GO" id="GO:0016874">
    <property type="term" value="F:ligase activity"/>
    <property type="evidence" value="ECO:0007669"/>
    <property type="project" value="UniProtKB-KW"/>
</dbReference>
<evidence type="ECO:0000313" key="5">
    <source>
        <dbReference type="Proteomes" id="UP000072421"/>
    </source>
</evidence>
<dbReference type="InterPro" id="IPR054545">
    <property type="entry name" value="ApeI-like"/>
</dbReference>
<gene>
    <name evidence="4" type="ORF">CFter6_2344</name>
</gene>
<dbReference type="PANTHER" id="PTHR43767">
    <property type="entry name" value="LONG-CHAIN-FATTY-ACID--COA LIGASE"/>
    <property type="match status" value="1"/>
</dbReference>
<dbReference type="EMBL" id="CP013232">
    <property type="protein sequence ID" value="AMO95023.1"/>
    <property type="molecule type" value="Genomic_DNA"/>
</dbReference>
<dbReference type="Gene3D" id="3.10.129.10">
    <property type="entry name" value="Hotdog Thioesterase"/>
    <property type="match status" value="1"/>
</dbReference>